<dbReference type="Proteomes" id="UP001459277">
    <property type="component" value="Unassembled WGS sequence"/>
</dbReference>
<sequence>MSSNSIIPMSYPSFSSSSSSNSKVLSNDYERLDLKSIRVIVVSINKYITELLANADTRSSLKLRCTSKLKYQKQEFFEFSEQSVLANFYWGIDSIETAIQTKLQEERDERLRNSERMLQVPALLDEQEITAGIPNHYLVCCSYFYLSAVKNLQKDEWQAALHFIQALLVSPKLIGTELAPDLCESLFPSCNMLEKKKTIGRRRSLGSIHLVESIEGGYNGAMRQMARRYKDWLIYYQVMLIGEFPLCHCGSRDSSSPDNESQYFSWASKLNWHSIRSHNDSLFISRHTISTRTESSNSIEHGNSLQNYYNYEKVHPLDPQDVIDEMEKKPKASNEVPEFEDHRKASSRCLDQLSKFQVHSGELERNSSIRRLQDMLESQSDTQSSVDSCYNDSVYDSDMADMDDTKCSMRTPINAEDPQKKICDQKLQAPCSTSDPELGVISFPHAPQNPMPTNESINKLRLTTLQDRNEKSITLWNFHVENESTQKFELFDHISSCTSLQKSRTTLMDHQGSAARNKQNSSSQKNFNKVCLHSGKDSTSEILGIIEKTISKLCFSEGFGKSDEDYAVEVTKIYEMLNNKTGVKYAMLKDVILDQLLAAISISKEERVVRASVTVLTTIISANKSVIDDIKKKGLRLRDLACALKQNVPEAAILIYLINPSPAEIKTLEILPALVEVVCNSGGDKGRMASLLLTPPGASLMIIEVLVTAYDYATNNMHLAAINSPRVLCRLLGVARINNQDEFISLATILVKCMKFDGQCRKYILKFTPVAPFICLLQSDEKRAKFIALEFFHEILRIPRSSAISLLQKIQKEGSINIMHKLMNCLQQLQPDYQILAANLLLQLDTLGNSHGQTVFREEAMQVLLKYLAPEESSGMRHLSAFILSNLGGTYDWTGEPYTIAWLVKKAGLTSPYHRNMIRNFNWLDESLQDTSTDPWCSKVSRGIINIGNPIFHALEKGLKSKIRRVSKACLTAIAWLGCEITKCPNSIRYSACEILLSEIEQFLHPGSELEDRLLACLCIYNYASGKGMQKLIHFSEGVRESLRRLSSITWMAEELHQVADYYLPNKSRISCVHTQILEAGLKCSGAVCALIYYKGLLYSGYSDGSIKVWDIRGQSAILVWDMNEHEKAVTCFALSEEGDSLLSGSIDKTIRVWQMLHQKLECIEVIAIKEPIQHLDAYGNMIIVVTNSHELKVCDASRTIKNICKSKKMKCMRVVQEKIYVGCTNSSIKEFSITNNREQEIKVPAKSWKRPKRPINSIVTYKDWLYVASVNVEGSKLKEWKRKSKPQMSIATGKGGNVLAMGVVEDFIYLNCNSSTNNIQIWLRGAQQNVGRISAGSRITSLLTANDILLCGTESGLIKGWIPL</sequence>
<keyword evidence="1" id="KW-0853">WD repeat</keyword>
<evidence type="ECO:0000256" key="1">
    <source>
        <dbReference type="PROSITE-ProRule" id="PRU00221"/>
    </source>
</evidence>
<dbReference type="PANTHER" id="PTHR35549:SF2">
    <property type="entry name" value="TRANSDUCIN_WD40 REPEAT-LIKE SUPERFAMILY PROTEIN"/>
    <property type="match status" value="1"/>
</dbReference>
<dbReference type="Gene3D" id="1.25.10.10">
    <property type="entry name" value="Leucine-rich Repeat Variant"/>
    <property type="match status" value="1"/>
</dbReference>
<organism evidence="6 7">
    <name type="scientific">Lithocarpus litseifolius</name>
    <dbReference type="NCBI Taxonomy" id="425828"/>
    <lineage>
        <taxon>Eukaryota</taxon>
        <taxon>Viridiplantae</taxon>
        <taxon>Streptophyta</taxon>
        <taxon>Embryophyta</taxon>
        <taxon>Tracheophyta</taxon>
        <taxon>Spermatophyta</taxon>
        <taxon>Magnoliopsida</taxon>
        <taxon>eudicotyledons</taxon>
        <taxon>Gunneridae</taxon>
        <taxon>Pentapetalae</taxon>
        <taxon>rosids</taxon>
        <taxon>fabids</taxon>
        <taxon>Fagales</taxon>
        <taxon>Fagaceae</taxon>
        <taxon>Lithocarpus</taxon>
    </lineage>
</organism>
<dbReference type="InterPro" id="IPR001680">
    <property type="entry name" value="WD40_rpt"/>
</dbReference>
<dbReference type="SUPFAM" id="SSF48371">
    <property type="entry name" value="ARM repeat"/>
    <property type="match status" value="1"/>
</dbReference>
<feature type="repeat" description="WD" evidence="1">
    <location>
        <begin position="1097"/>
        <end position="1120"/>
    </location>
</feature>
<evidence type="ECO:0000313" key="7">
    <source>
        <dbReference type="Proteomes" id="UP001459277"/>
    </source>
</evidence>
<dbReference type="InterPro" id="IPR036322">
    <property type="entry name" value="WD40_repeat_dom_sf"/>
</dbReference>
<dbReference type="InterPro" id="IPR015943">
    <property type="entry name" value="WD40/YVTN_repeat-like_dom_sf"/>
</dbReference>
<dbReference type="InterPro" id="IPR056512">
    <property type="entry name" value="LIN_N"/>
</dbReference>
<evidence type="ECO:0000256" key="2">
    <source>
        <dbReference type="SAM" id="MobiDB-lite"/>
    </source>
</evidence>
<accession>A0AAW2C543</accession>
<dbReference type="Pfam" id="PF23568">
    <property type="entry name" value="ARM_LIN"/>
    <property type="match status" value="1"/>
</dbReference>
<dbReference type="EMBL" id="JAZDWU010000009">
    <property type="protein sequence ID" value="KAK9992249.1"/>
    <property type="molecule type" value="Genomic_DNA"/>
</dbReference>
<proteinExistence type="predicted"/>
<keyword evidence="7" id="KW-1185">Reference proteome</keyword>
<dbReference type="InterPro" id="IPR055566">
    <property type="entry name" value="ARM_LIN"/>
</dbReference>
<feature type="repeat" description="WD" evidence="1">
    <location>
        <begin position="1123"/>
        <end position="1156"/>
    </location>
</feature>
<dbReference type="InterPro" id="IPR056514">
    <property type="entry name" value="ARM_LIN_2nd"/>
</dbReference>
<dbReference type="SMART" id="SM00320">
    <property type="entry name" value="WD40"/>
    <property type="match status" value="2"/>
</dbReference>
<gene>
    <name evidence="6" type="ORF">SO802_027234</name>
</gene>
<reference evidence="6 7" key="1">
    <citation type="submission" date="2024-01" db="EMBL/GenBank/DDBJ databases">
        <title>A telomere-to-telomere, gap-free genome of sweet tea (Lithocarpus litseifolius).</title>
        <authorList>
            <person name="Zhou J."/>
        </authorList>
    </citation>
    <scope>NUCLEOTIDE SEQUENCE [LARGE SCALE GENOMIC DNA]</scope>
    <source>
        <strain evidence="6">Zhou-2022a</strain>
        <tissue evidence="6">Leaf</tissue>
    </source>
</reference>
<dbReference type="SUPFAM" id="SSF50978">
    <property type="entry name" value="WD40 repeat-like"/>
    <property type="match status" value="1"/>
</dbReference>
<evidence type="ECO:0000259" key="3">
    <source>
        <dbReference type="Pfam" id="PF23568"/>
    </source>
</evidence>
<feature type="domain" description="Putative E3 ubiquitin-protein ligase LIN N-terminal" evidence="3">
    <location>
        <begin position="37"/>
        <end position="188"/>
    </location>
</feature>
<feature type="domain" description="Putative E3 ubiquitin-protein ligase LIN ARM repeats" evidence="5">
    <location>
        <begin position="541"/>
        <end position="704"/>
    </location>
</feature>
<dbReference type="Pfam" id="PF23654">
    <property type="entry name" value="ARM_LIN_2nd"/>
    <property type="match status" value="1"/>
</dbReference>
<feature type="compositionally biased region" description="Low complexity" evidence="2">
    <location>
        <begin position="10"/>
        <end position="23"/>
    </location>
</feature>
<dbReference type="Pfam" id="PF23628">
    <property type="entry name" value="ARM_LIN_C"/>
    <property type="match status" value="1"/>
</dbReference>
<dbReference type="InterPro" id="IPR016024">
    <property type="entry name" value="ARM-type_fold"/>
</dbReference>
<evidence type="ECO:0000313" key="6">
    <source>
        <dbReference type="EMBL" id="KAK9992249.1"/>
    </source>
</evidence>
<dbReference type="PANTHER" id="PTHR35549">
    <property type="entry name" value="OS04G0584500 PROTEIN"/>
    <property type="match status" value="1"/>
</dbReference>
<feature type="domain" description="Putative E3 ubiquitin-protein ligase LIN ARM-like" evidence="4">
    <location>
        <begin position="708"/>
        <end position="1059"/>
    </location>
</feature>
<dbReference type="Gene3D" id="2.130.10.10">
    <property type="entry name" value="YVTN repeat-like/Quinoprotein amine dehydrogenase"/>
    <property type="match status" value="1"/>
</dbReference>
<protein>
    <recommendedName>
        <fullName evidence="8">E3 ubiquitin-protein ligase LIN-1</fullName>
    </recommendedName>
</protein>
<evidence type="ECO:0000259" key="4">
    <source>
        <dbReference type="Pfam" id="PF23628"/>
    </source>
</evidence>
<dbReference type="InterPro" id="IPR011989">
    <property type="entry name" value="ARM-like"/>
</dbReference>
<feature type="region of interest" description="Disordered" evidence="2">
    <location>
        <begin position="1"/>
        <end position="23"/>
    </location>
</feature>
<evidence type="ECO:0000259" key="5">
    <source>
        <dbReference type="Pfam" id="PF23654"/>
    </source>
</evidence>
<evidence type="ECO:0008006" key="8">
    <source>
        <dbReference type="Google" id="ProtNLM"/>
    </source>
</evidence>
<name>A0AAW2C543_9ROSI</name>
<comment type="caution">
    <text evidence="6">The sequence shown here is derived from an EMBL/GenBank/DDBJ whole genome shotgun (WGS) entry which is preliminary data.</text>
</comment>
<dbReference type="PROSITE" id="PS50082">
    <property type="entry name" value="WD_REPEATS_2"/>
    <property type="match status" value="2"/>
</dbReference>
<dbReference type="Pfam" id="PF00400">
    <property type="entry name" value="WD40"/>
    <property type="match status" value="1"/>
</dbReference>
<dbReference type="PROSITE" id="PS50294">
    <property type="entry name" value="WD_REPEATS_REGION"/>
    <property type="match status" value="1"/>
</dbReference>